<accession>A0A2H9U4P3</accession>
<evidence type="ECO:0000313" key="2">
    <source>
        <dbReference type="EMBL" id="PJG58958.1"/>
    </source>
</evidence>
<dbReference type="Proteomes" id="UP000235861">
    <property type="component" value="Unassembled WGS sequence"/>
</dbReference>
<proteinExistence type="predicted"/>
<reference evidence="2 3" key="1">
    <citation type="submission" date="2017-11" db="EMBL/GenBank/DDBJ databases">
        <title>Draft genome sequence of environmental isolate Aeromonas cavernicola sp. nov. MDC 2508.</title>
        <authorList>
            <person name="Colston S.M."/>
            <person name="Navarro A."/>
            <person name="Martinez-Murcia A.J."/>
            <person name="Graf J."/>
        </authorList>
    </citation>
    <scope>NUCLEOTIDE SEQUENCE [LARGE SCALE GENOMIC DNA]</scope>
    <source>
        <strain evidence="2 3">MDC 2508</strain>
    </source>
</reference>
<comment type="caution">
    <text evidence="2">The sequence shown here is derived from an EMBL/GenBank/DDBJ whole genome shotgun (WGS) entry which is preliminary data.</text>
</comment>
<dbReference type="RefSeq" id="WP_100294010.1">
    <property type="nucleotide sequence ID" value="NZ_PGGC01000083.1"/>
</dbReference>
<keyword evidence="1" id="KW-0732">Signal</keyword>
<sequence>MKTQFNVTRTVRTLVTSSATALMLAMSMVPASASAADGVISFTGAIYESPCDFSNKSVTCYLGTNTQSIDLARLQKVGTLKSISSTLNYATSASDKNVAFVTVSYL</sequence>
<keyword evidence="3" id="KW-1185">Reference proteome</keyword>
<feature type="chain" id="PRO_5014113705" evidence="1">
    <location>
        <begin position="36"/>
        <end position="106"/>
    </location>
</feature>
<name>A0A2H9U4P3_9GAMM</name>
<dbReference type="OrthoDB" id="5594071at2"/>
<evidence type="ECO:0000313" key="3">
    <source>
        <dbReference type="Proteomes" id="UP000235861"/>
    </source>
</evidence>
<feature type="signal peptide" evidence="1">
    <location>
        <begin position="1"/>
        <end position="35"/>
    </location>
</feature>
<organism evidence="2 3">
    <name type="scientific">Aeromonas cavernicola</name>
    <dbReference type="NCBI Taxonomy" id="1006623"/>
    <lineage>
        <taxon>Bacteria</taxon>
        <taxon>Pseudomonadati</taxon>
        <taxon>Pseudomonadota</taxon>
        <taxon>Gammaproteobacteria</taxon>
        <taxon>Aeromonadales</taxon>
        <taxon>Aeromonadaceae</taxon>
        <taxon>Aeromonas</taxon>
    </lineage>
</organism>
<protein>
    <submittedName>
        <fullName evidence="2">Fimbrial protein</fullName>
    </submittedName>
</protein>
<dbReference type="EMBL" id="PGGC01000083">
    <property type="protein sequence ID" value="PJG58958.1"/>
    <property type="molecule type" value="Genomic_DNA"/>
</dbReference>
<gene>
    <name evidence="2" type="ORF">CUC53_09905</name>
</gene>
<evidence type="ECO:0000256" key="1">
    <source>
        <dbReference type="SAM" id="SignalP"/>
    </source>
</evidence>
<dbReference type="AlphaFoldDB" id="A0A2H9U4P3"/>